<organism evidence="1">
    <name type="scientific">marine sediment metagenome</name>
    <dbReference type="NCBI Taxonomy" id="412755"/>
    <lineage>
        <taxon>unclassified sequences</taxon>
        <taxon>metagenomes</taxon>
        <taxon>ecological metagenomes</taxon>
    </lineage>
</organism>
<name>A0A0F9JWI8_9ZZZZ</name>
<gene>
    <name evidence="1" type="ORF">LCGC14_1477670</name>
</gene>
<protein>
    <submittedName>
        <fullName evidence="1">Uncharacterized protein</fullName>
    </submittedName>
</protein>
<dbReference type="EMBL" id="LAZR01010464">
    <property type="protein sequence ID" value="KKM66786.1"/>
    <property type="molecule type" value="Genomic_DNA"/>
</dbReference>
<dbReference type="AlphaFoldDB" id="A0A0F9JWI8"/>
<accession>A0A0F9JWI8</accession>
<sequence length="55" mass="5946">MKVTISSKGTLAVAAETDLESFALQQWSDIYFAGKEDSACAPMFVIETTVVEDSL</sequence>
<proteinExistence type="predicted"/>
<evidence type="ECO:0000313" key="1">
    <source>
        <dbReference type="EMBL" id="KKM66786.1"/>
    </source>
</evidence>
<comment type="caution">
    <text evidence="1">The sequence shown here is derived from an EMBL/GenBank/DDBJ whole genome shotgun (WGS) entry which is preliminary data.</text>
</comment>
<reference evidence="1" key="1">
    <citation type="journal article" date="2015" name="Nature">
        <title>Complex archaea that bridge the gap between prokaryotes and eukaryotes.</title>
        <authorList>
            <person name="Spang A."/>
            <person name="Saw J.H."/>
            <person name="Jorgensen S.L."/>
            <person name="Zaremba-Niedzwiedzka K."/>
            <person name="Martijn J."/>
            <person name="Lind A.E."/>
            <person name="van Eijk R."/>
            <person name="Schleper C."/>
            <person name="Guy L."/>
            <person name="Ettema T.J."/>
        </authorList>
    </citation>
    <scope>NUCLEOTIDE SEQUENCE</scope>
</reference>